<dbReference type="InParanoid" id="E3J702"/>
<dbReference type="AlphaFoldDB" id="E3J702"/>
<reference evidence="2 3" key="1">
    <citation type="submission" date="2010-10" db="EMBL/GenBank/DDBJ databases">
        <title>Complete sequence of Frankia sp. EuI1c.</title>
        <authorList>
            <consortium name="US DOE Joint Genome Institute"/>
            <person name="Lucas S."/>
            <person name="Copeland A."/>
            <person name="Lapidus A."/>
            <person name="Cheng J.-F."/>
            <person name="Bruce D."/>
            <person name="Goodwin L."/>
            <person name="Pitluck S."/>
            <person name="Chertkov O."/>
            <person name="Detter J.C."/>
            <person name="Han C."/>
            <person name="Tapia R."/>
            <person name="Land M."/>
            <person name="Hauser L."/>
            <person name="Jeffries C."/>
            <person name="Kyrpides N."/>
            <person name="Ivanova N."/>
            <person name="Mikhailova N."/>
            <person name="Beauchemin N."/>
            <person name="Sen A."/>
            <person name="Sur S.A."/>
            <person name="Gtari M."/>
            <person name="Wall L."/>
            <person name="Tisa L."/>
            <person name="Woyke T."/>
        </authorList>
    </citation>
    <scope>NUCLEOTIDE SEQUENCE [LARGE SCALE GENOMIC DNA]</scope>
    <source>
        <strain evidence="3">DSM 45817 / CECT 9037 / EuI1c</strain>
    </source>
</reference>
<dbReference type="STRING" id="298654.FraEuI1c_5234"/>
<dbReference type="HOGENOM" id="CLU_077925_1_0_11"/>
<evidence type="ECO:0000313" key="2">
    <source>
        <dbReference type="EMBL" id="ADP83222.1"/>
    </source>
</evidence>
<organism evidence="2 3">
    <name type="scientific">Pseudofrankia inefficax (strain DSM 45817 / CECT 9037 / DDB 130130 / EuI1c)</name>
    <name type="common">Frankia inefficax</name>
    <dbReference type="NCBI Taxonomy" id="298654"/>
    <lineage>
        <taxon>Bacteria</taxon>
        <taxon>Bacillati</taxon>
        <taxon>Actinomycetota</taxon>
        <taxon>Actinomycetes</taxon>
        <taxon>Frankiales</taxon>
        <taxon>Frankiaceae</taxon>
        <taxon>Pseudofrankia</taxon>
    </lineage>
</organism>
<keyword evidence="2" id="KW-0808">Transferase</keyword>
<dbReference type="EMBL" id="CP002299">
    <property type="protein sequence ID" value="ADP83222.1"/>
    <property type="molecule type" value="Genomic_DNA"/>
</dbReference>
<feature type="domain" description="Aminoglycoside phosphotransferase" evidence="1">
    <location>
        <begin position="65"/>
        <end position="246"/>
    </location>
</feature>
<dbReference type="KEGG" id="fri:FraEuI1c_5234"/>
<evidence type="ECO:0000259" key="1">
    <source>
        <dbReference type="Pfam" id="PF01636"/>
    </source>
</evidence>
<evidence type="ECO:0000313" key="3">
    <source>
        <dbReference type="Proteomes" id="UP000002484"/>
    </source>
</evidence>
<gene>
    <name evidence="2" type="ordered locus">FraEuI1c_5234</name>
</gene>
<dbReference type="Proteomes" id="UP000002484">
    <property type="component" value="Chromosome"/>
</dbReference>
<dbReference type="Gene3D" id="3.90.1200.10">
    <property type="match status" value="1"/>
</dbReference>
<protein>
    <submittedName>
        <fullName evidence="2">Aminoglycoside phosphotransferase</fullName>
    </submittedName>
</protein>
<dbReference type="InterPro" id="IPR002575">
    <property type="entry name" value="Aminoglycoside_PTrfase"/>
</dbReference>
<name>E3J702_PSEI1</name>
<keyword evidence="3" id="KW-1185">Reference proteome</keyword>
<dbReference type="InterPro" id="IPR011009">
    <property type="entry name" value="Kinase-like_dom_sf"/>
</dbReference>
<proteinExistence type="predicted"/>
<dbReference type="GO" id="GO:0016740">
    <property type="term" value="F:transferase activity"/>
    <property type="evidence" value="ECO:0007669"/>
    <property type="project" value="UniProtKB-KW"/>
</dbReference>
<dbReference type="Pfam" id="PF01636">
    <property type="entry name" value="APH"/>
    <property type="match status" value="1"/>
</dbReference>
<dbReference type="eggNOG" id="COG0510">
    <property type="taxonomic scope" value="Bacteria"/>
</dbReference>
<sequence length="297" mass="32029">MPRVTWTDLPETTRTAVQAVFGEAKRVDDLAGGLMPGMACRLHADNGIVFLKAVRADSPAFRLYVNETRVNAALPNDAPSPRLLWTAELNGWLLLVFPCLEGRTVDLSPASPDLPAVLDTLALLGKALTPSPWPTAPAVAANITALQEKAHRLLTRHDVGLPGRDLFADLLSGLDLDEFAGGSLVHYDIHAGNLLVTEQGVQVLDWAFAAAGAPWIDAAMLVPRLIEAGHSPAIAEDLVSRLPAWDSAPSDAVTRLAALWTLFRHYKALFGPADAREARVRATTAGRAWVEHRMALR</sequence>
<accession>E3J702</accession>
<dbReference type="SUPFAM" id="SSF56112">
    <property type="entry name" value="Protein kinase-like (PK-like)"/>
    <property type="match status" value="1"/>
</dbReference>